<keyword evidence="4 5" id="KW-0472">Membrane</keyword>
<evidence type="ECO:0008006" key="8">
    <source>
        <dbReference type="Google" id="ProtNLM"/>
    </source>
</evidence>
<sequence>MSKDVVHVQSDSTTEETPLINHKISESIASGSLDIPHPHLVTNPRGIVYICILLAILLQIGDQLMEVPFTRVYESIYCYKYWEVHDSSKLLQGRDVVGPGAIGGVSEALCKIPEVQADVAALMGNLAFFNGIPSLLLAIPFGILADSWGRKPVILLGLSSFPLCAAWIMFVCWFWQFFDIRLIWLSSLHGIMGGSSTVVTALFLTLLSDLVPEESRATVFLQTHAATLAMSFVIPPLAASLMVIDPWIPLFSGLAALTFSIFLMYFIPETIHHHHASVSGTQQREPPEAESTRSTWIAPLKAMGRLLLSDWRVSGLIATFTFQSYSTSWTTVLLLQYASTRYRMSLTRATFYVSLRAGFTVPICLALTPIVAKLLLSKFGYNAKQRDLVLAQALTVLTCFGWLLVALAPTIAMFVGSLLVLTLGCGYATFLRTVMTSLVAPSDVAKLYTVISVVDTVGMMGGSPLFAWLFKVGLNIGDGGAGLPFCCLGIFYAACAGLAFCVRIRKTDRGEQIDEEFTEP</sequence>
<feature type="transmembrane region" description="Helical" evidence="5">
    <location>
        <begin position="247"/>
        <end position="267"/>
    </location>
</feature>
<feature type="transmembrane region" description="Helical" evidence="5">
    <location>
        <begin position="411"/>
        <end position="435"/>
    </location>
</feature>
<dbReference type="PANTHER" id="PTHR23507">
    <property type="entry name" value="ZGC:174356"/>
    <property type="match status" value="1"/>
</dbReference>
<evidence type="ECO:0000256" key="5">
    <source>
        <dbReference type="SAM" id="Phobius"/>
    </source>
</evidence>
<evidence type="ECO:0000256" key="3">
    <source>
        <dbReference type="ARBA" id="ARBA00022989"/>
    </source>
</evidence>
<feature type="transmembrane region" description="Helical" evidence="5">
    <location>
        <begin position="447"/>
        <end position="470"/>
    </location>
</feature>
<evidence type="ECO:0000256" key="4">
    <source>
        <dbReference type="ARBA" id="ARBA00023136"/>
    </source>
</evidence>
<accession>A0ABR3PFX4</accession>
<dbReference type="RefSeq" id="XP_069201341.1">
    <property type="nucleotide sequence ID" value="XM_069347971.1"/>
</dbReference>
<gene>
    <name evidence="6" type="ORF">AAFC00_002005</name>
</gene>
<evidence type="ECO:0000256" key="1">
    <source>
        <dbReference type="ARBA" id="ARBA00004141"/>
    </source>
</evidence>
<dbReference type="InterPro" id="IPR036259">
    <property type="entry name" value="MFS_trans_sf"/>
</dbReference>
<dbReference type="SUPFAM" id="SSF103473">
    <property type="entry name" value="MFS general substrate transporter"/>
    <property type="match status" value="1"/>
</dbReference>
<dbReference type="InterPro" id="IPR011701">
    <property type="entry name" value="MFS"/>
</dbReference>
<comment type="caution">
    <text evidence="6">The sequence shown here is derived from an EMBL/GenBank/DDBJ whole genome shotgun (WGS) entry which is preliminary data.</text>
</comment>
<name>A0ABR3PFX4_9PEZI</name>
<dbReference type="Gene3D" id="1.20.1250.20">
    <property type="entry name" value="MFS general substrate transporter like domains"/>
    <property type="match status" value="1"/>
</dbReference>
<keyword evidence="7" id="KW-1185">Reference proteome</keyword>
<organism evidence="6 7">
    <name type="scientific">Neodothiora populina</name>
    <dbReference type="NCBI Taxonomy" id="2781224"/>
    <lineage>
        <taxon>Eukaryota</taxon>
        <taxon>Fungi</taxon>
        <taxon>Dikarya</taxon>
        <taxon>Ascomycota</taxon>
        <taxon>Pezizomycotina</taxon>
        <taxon>Dothideomycetes</taxon>
        <taxon>Dothideomycetidae</taxon>
        <taxon>Dothideales</taxon>
        <taxon>Dothioraceae</taxon>
        <taxon>Neodothiora</taxon>
    </lineage>
</organism>
<comment type="subcellular location">
    <subcellularLocation>
        <location evidence="1">Membrane</location>
        <topology evidence="1">Multi-pass membrane protein</topology>
    </subcellularLocation>
</comment>
<feature type="transmembrane region" description="Helical" evidence="5">
    <location>
        <begin position="219"/>
        <end position="241"/>
    </location>
</feature>
<keyword evidence="3 5" id="KW-1133">Transmembrane helix</keyword>
<feature type="transmembrane region" description="Helical" evidence="5">
    <location>
        <begin position="182"/>
        <end position="207"/>
    </location>
</feature>
<protein>
    <recommendedName>
        <fullName evidence="8">Major facilitator superfamily (MFS) profile domain-containing protein</fullName>
    </recommendedName>
</protein>
<proteinExistence type="predicted"/>
<feature type="transmembrane region" description="Helical" evidence="5">
    <location>
        <begin position="357"/>
        <end position="376"/>
    </location>
</feature>
<feature type="transmembrane region" description="Helical" evidence="5">
    <location>
        <begin position="482"/>
        <end position="502"/>
    </location>
</feature>
<feature type="transmembrane region" description="Helical" evidence="5">
    <location>
        <begin position="313"/>
        <end position="337"/>
    </location>
</feature>
<evidence type="ECO:0000256" key="2">
    <source>
        <dbReference type="ARBA" id="ARBA00022692"/>
    </source>
</evidence>
<reference evidence="6 7" key="1">
    <citation type="submission" date="2024-07" db="EMBL/GenBank/DDBJ databases">
        <title>Draft sequence of the Neodothiora populina.</title>
        <authorList>
            <person name="Drown D.D."/>
            <person name="Schuette U.S."/>
            <person name="Buechlein A.B."/>
            <person name="Rusch D.R."/>
            <person name="Winton L.W."/>
            <person name="Adams G.A."/>
        </authorList>
    </citation>
    <scope>NUCLEOTIDE SEQUENCE [LARGE SCALE GENOMIC DNA]</scope>
    <source>
        <strain evidence="6 7">CPC 39397</strain>
    </source>
</reference>
<evidence type="ECO:0000313" key="7">
    <source>
        <dbReference type="Proteomes" id="UP001562354"/>
    </source>
</evidence>
<dbReference type="Pfam" id="PF07690">
    <property type="entry name" value="MFS_1"/>
    <property type="match status" value="1"/>
</dbReference>
<dbReference type="GeneID" id="95975707"/>
<dbReference type="PANTHER" id="PTHR23507:SF1">
    <property type="entry name" value="FI18259P1-RELATED"/>
    <property type="match status" value="1"/>
</dbReference>
<feature type="transmembrane region" description="Helical" evidence="5">
    <location>
        <begin position="153"/>
        <end position="176"/>
    </location>
</feature>
<keyword evidence="2 5" id="KW-0812">Transmembrane</keyword>
<feature type="transmembrane region" description="Helical" evidence="5">
    <location>
        <begin position="119"/>
        <end position="141"/>
    </location>
</feature>
<dbReference type="Proteomes" id="UP001562354">
    <property type="component" value="Unassembled WGS sequence"/>
</dbReference>
<evidence type="ECO:0000313" key="6">
    <source>
        <dbReference type="EMBL" id="KAL1305067.1"/>
    </source>
</evidence>
<dbReference type="EMBL" id="JBFMKM010000007">
    <property type="protein sequence ID" value="KAL1305067.1"/>
    <property type="molecule type" value="Genomic_DNA"/>
</dbReference>